<feature type="coiled-coil region" evidence="1">
    <location>
        <begin position="464"/>
        <end position="491"/>
    </location>
</feature>
<evidence type="ECO:0000256" key="2">
    <source>
        <dbReference type="SAM" id="MobiDB-lite"/>
    </source>
</evidence>
<dbReference type="SUPFAM" id="SSF51045">
    <property type="entry name" value="WW domain"/>
    <property type="match status" value="1"/>
</dbReference>
<dbReference type="STRING" id="6198.A0A074Z4M0"/>
<feature type="transmembrane region" description="Helical" evidence="3">
    <location>
        <begin position="13"/>
        <end position="41"/>
    </location>
</feature>
<dbReference type="OrthoDB" id="2444812at2759"/>
<dbReference type="KEGG" id="ovi:T265_10985"/>
<dbReference type="GeneID" id="20325153"/>
<gene>
    <name evidence="5" type="ORF">T265_10985</name>
</gene>
<evidence type="ECO:0000313" key="6">
    <source>
        <dbReference type="Proteomes" id="UP000054324"/>
    </source>
</evidence>
<evidence type="ECO:0000256" key="3">
    <source>
        <dbReference type="SAM" id="Phobius"/>
    </source>
</evidence>
<evidence type="ECO:0000259" key="4">
    <source>
        <dbReference type="PROSITE" id="PS50020"/>
    </source>
</evidence>
<dbReference type="PROSITE" id="PS50020">
    <property type="entry name" value="WW_DOMAIN_2"/>
    <property type="match status" value="1"/>
</dbReference>
<dbReference type="PANTHER" id="PTHR46697:SF1">
    <property type="entry name" value="FORMIN-BINDING PROTEIN 4"/>
    <property type="match status" value="1"/>
</dbReference>
<dbReference type="EMBL" id="KL597053">
    <property type="protein sequence ID" value="KER20472.1"/>
    <property type="molecule type" value="Genomic_DNA"/>
</dbReference>
<dbReference type="AlphaFoldDB" id="A0A074Z4M0"/>
<protein>
    <recommendedName>
        <fullName evidence="4">WW domain-containing protein</fullName>
    </recommendedName>
</protein>
<proteinExistence type="predicted"/>
<keyword evidence="1" id="KW-0175">Coiled coil</keyword>
<dbReference type="PANTHER" id="PTHR46697">
    <property type="entry name" value="FORMIN-BINDING PROTEIN 4"/>
    <property type="match status" value="1"/>
</dbReference>
<dbReference type="Gene3D" id="2.20.70.10">
    <property type="match status" value="1"/>
</dbReference>
<dbReference type="InterPro" id="IPR001202">
    <property type="entry name" value="WW_dom"/>
</dbReference>
<sequence>MDAPDGRYSSGEFISVLFSVLFMSRVCLFISSFDSVLFLVIRFLFSSIHKELCPWQMSTVRMSNGLHSQLEEFLSEVDSINPFTNDHAVETAPGCEWVVRLDPITKSSTYHHIRSGEISSVMPEEYKRYLSTFDAFLGGSDDEAVNSQQTNSGGGPTLSSPRTRQNSTKKNESSEQPTSGLDGLSGIIGYGDSSDTDSDRESKSRSVKVTEIHETTHTPDQPSGFSLSASSPVNHLPDSTSQDQSFIGPTLPPNRLSATERSPSPTWACQNQQHRPKKSALEASARTLLDQFTALEFNSDSLDALRTRYIQLMTRFEDWLCGKLSSNYFWQKLREAEAELRNYASSNLPRPWSCHWDRSTKRFYYENRADSIYQWDRPREHPKTTKKREKRRSHVKLVDYDVLDQHSWLESPPTIKSKDPKPPVDAVMSSHSSPNRSMSSPFNIHDTATHNKMDVFQDASGAKKAHLISQLAEFELACQQLEKELDFSRTTCTIIYDPVSSPRVVSLVQATSEDSDSMEQQEISCNTLSTPSYHATRSKHVGWDTARLPKPRQGKSRGRGRVRTADFGSVNPHSNHLSHLAPFVNSLGG</sequence>
<feature type="region of interest" description="Disordered" evidence="2">
    <location>
        <begin position="411"/>
        <end position="438"/>
    </location>
</feature>
<dbReference type="RefSeq" id="XP_009175781.1">
    <property type="nucleotide sequence ID" value="XM_009177517.1"/>
</dbReference>
<keyword evidence="3" id="KW-0472">Membrane</keyword>
<keyword evidence="3" id="KW-0812">Transmembrane</keyword>
<feature type="region of interest" description="Disordered" evidence="2">
    <location>
        <begin position="141"/>
        <end position="276"/>
    </location>
</feature>
<feature type="compositionally biased region" description="Basic residues" evidence="2">
    <location>
        <begin position="549"/>
        <end position="562"/>
    </location>
</feature>
<dbReference type="Proteomes" id="UP000054324">
    <property type="component" value="Unassembled WGS sequence"/>
</dbReference>
<dbReference type="InterPro" id="IPR036020">
    <property type="entry name" value="WW_dom_sf"/>
</dbReference>
<feature type="compositionally biased region" description="Polar residues" evidence="2">
    <location>
        <begin position="218"/>
        <end position="247"/>
    </location>
</feature>
<organism evidence="5 6">
    <name type="scientific">Opisthorchis viverrini</name>
    <name type="common">Southeast Asian liver fluke</name>
    <dbReference type="NCBI Taxonomy" id="6198"/>
    <lineage>
        <taxon>Eukaryota</taxon>
        <taxon>Metazoa</taxon>
        <taxon>Spiralia</taxon>
        <taxon>Lophotrochozoa</taxon>
        <taxon>Platyhelminthes</taxon>
        <taxon>Trematoda</taxon>
        <taxon>Digenea</taxon>
        <taxon>Opisthorchiida</taxon>
        <taxon>Opisthorchiata</taxon>
        <taxon>Opisthorchiidae</taxon>
        <taxon>Opisthorchis</taxon>
    </lineage>
</organism>
<reference evidence="5 6" key="1">
    <citation type="submission" date="2013-11" db="EMBL/GenBank/DDBJ databases">
        <title>Opisthorchis viverrini - life in the bile duct.</title>
        <authorList>
            <person name="Young N.D."/>
            <person name="Nagarajan N."/>
            <person name="Lin S.J."/>
            <person name="Korhonen P.K."/>
            <person name="Jex A.R."/>
            <person name="Hall R.S."/>
            <person name="Safavi-Hemami H."/>
            <person name="Kaewkong W."/>
            <person name="Bertrand D."/>
            <person name="Gao S."/>
            <person name="Seet Q."/>
            <person name="Wongkham S."/>
            <person name="Teh B.T."/>
            <person name="Wongkham C."/>
            <person name="Intapan P.M."/>
            <person name="Maleewong W."/>
            <person name="Yang X."/>
            <person name="Hu M."/>
            <person name="Wang Z."/>
            <person name="Hofmann A."/>
            <person name="Sternberg P.W."/>
            <person name="Tan P."/>
            <person name="Wang J."/>
            <person name="Gasser R.B."/>
        </authorList>
    </citation>
    <scope>NUCLEOTIDE SEQUENCE [LARGE SCALE GENOMIC DNA]</scope>
</reference>
<dbReference type="InterPro" id="IPR053076">
    <property type="entry name" value="WW_domain_protein"/>
</dbReference>
<dbReference type="CTD" id="20325153"/>
<evidence type="ECO:0000256" key="1">
    <source>
        <dbReference type="SAM" id="Coils"/>
    </source>
</evidence>
<feature type="compositionally biased region" description="Basic and acidic residues" evidence="2">
    <location>
        <begin position="197"/>
        <end position="217"/>
    </location>
</feature>
<keyword evidence="6" id="KW-1185">Reference proteome</keyword>
<accession>A0A074Z4M0</accession>
<feature type="region of interest" description="Disordered" evidence="2">
    <location>
        <begin position="539"/>
        <end position="573"/>
    </location>
</feature>
<keyword evidence="3" id="KW-1133">Transmembrane helix</keyword>
<evidence type="ECO:0000313" key="5">
    <source>
        <dbReference type="EMBL" id="KER20472.1"/>
    </source>
</evidence>
<feature type="compositionally biased region" description="Polar residues" evidence="2">
    <location>
        <begin position="256"/>
        <end position="273"/>
    </location>
</feature>
<feature type="compositionally biased region" description="Polar residues" evidence="2">
    <location>
        <begin position="145"/>
        <end position="179"/>
    </location>
</feature>
<name>A0A074Z4M0_OPIVI</name>
<feature type="domain" description="WW" evidence="4">
    <location>
        <begin position="346"/>
        <end position="380"/>
    </location>
</feature>
<feature type="compositionally biased region" description="Low complexity" evidence="2">
    <location>
        <begin position="429"/>
        <end position="438"/>
    </location>
</feature>